<organism evidence="1 2">
    <name type="scientific">Bacillus chungangensis</name>
    <dbReference type="NCBI Taxonomy" id="587633"/>
    <lineage>
        <taxon>Bacteria</taxon>
        <taxon>Bacillati</taxon>
        <taxon>Bacillota</taxon>
        <taxon>Bacilli</taxon>
        <taxon>Bacillales</taxon>
        <taxon>Bacillaceae</taxon>
        <taxon>Bacillus</taxon>
    </lineage>
</organism>
<reference evidence="1 2" key="1">
    <citation type="submission" date="2023-07" db="EMBL/GenBank/DDBJ databases">
        <title>Genomic Encyclopedia of Type Strains, Phase IV (KMG-IV): sequencing the most valuable type-strain genomes for metagenomic binning, comparative biology and taxonomic classification.</title>
        <authorList>
            <person name="Goeker M."/>
        </authorList>
    </citation>
    <scope>NUCLEOTIDE SEQUENCE [LARGE SCALE GENOMIC DNA]</scope>
    <source>
        <strain evidence="1 2">DSM 23837</strain>
    </source>
</reference>
<dbReference type="EMBL" id="JAUSTT010000012">
    <property type="protein sequence ID" value="MDQ0176451.1"/>
    <property type="molecule type" value="Genomic_DNA"/>
</dbReference>
<evidence type="ECO:0000313" key="2">
    <source>
        <dbReference type="Proteomes" id="UP001223586"/>
    </source>
</evidence>
<protein>
    <submittedName>
        <fullName evidence="1">Uncharacterized protein</fullName>
    </submittedName>
</protein>
<dbReference type="RefSeq" id="WP_307229597.1">
    <property type="nucleotide sequence ID" value="NZ_JAUSTT010000012.1"/>
</dbReference>
<dbReference type="Proteomes" id="UP001223586">
    <property type="component" value="Unassembled WGS sequence"/>
</dbReference>
<keyword evidence="2" id="KW-1185">Reference proteome</keyword>
<evidence type="ECO:0000313" key="1">
    <source>
        <dbReference type="EMBL" id="MDQ0176451.1"/>
    </source>
</evidence>
<sequence length="224" mass="26389">MEKDFYSKSEVIDYVWQYSKYHGNLLSYCEQIVKDDSRNGFTALIFLLNLTENIFKDKIKDYDANLINVINELKNQGLITQIECTFLNDRNNSIRRLRNLLAHANLSKYNFAFIEDGREILYPLTENETCIKLYEMFSGILFNLMLRIVSANFIKPFEINLDDKIKNLEINIKELTPEELLELKGFDVSDVSNWEELSEIDRYRLVENSGDVNIYTEVFKGLFK</sequence>
<gene>
    <name evidence="1" type="ORF">J2S08_002295</name>
</gene>
<comment type="caution">
    <text evidence="1">The sequence shown here is derived from an EMBL/GenBank/DDBJ whole genome shotgun (WGS) entry which is preliminary data.</text>
</comment>
<proteinExistence type="predicted"/>
<name>A0ABT9WT44_9BACI</name>
<accession>A0ABT9WT44</accession>